<reference evidence="2 3" key="1">
    <citation type="journal article" date="2022" name="Pathogens">
        <title>Staphylococcus ratti sp. nov. Isolated from a Lab Rat.</title>
        <authorList>
            <person name="Kovarovic V."/>
            <person name="Sedlacek I."/>
            <person name="Petras P."/>
            <person name="Kralova S."/>
            <person name="Maslanova I."/>
            <person name="Svec P."/>
            <person name="Neumann-Schaal M."/>
            <person name="Botka T."/>
            <person name="Gelbicova T."/>
            <person name="Stankova E."/>
            <person name="Doskar J."/>
            <person name="Pantucek R."/>
        </authorList>
    </citation>
    <scope>NUCLEOTIDE SEQUENCE [LARGE SCALE GENOMIC DNA]</scope>
    <source>
        <strain evidence="2 3">CCM 9025</strain>
    </source>
</reference>
<dbReference type="GO" id="GO:0016746">
    <property type="term" value="F:acyltransferase activity"/>
    <property type="evidence" value="ECO:0007669"/>
    <property type="project" value="UniProtKB-KW"/>
</dbReference>
<dbReference type="PANTHER" id="PTHR43415">
    <property type="entry name" value="SPERMIDINE N(1)-ACETYLTRANSFERASE"/>
    <property type="match status" value="1"/>
</dbReference>
<dbReference type="Proteomes" id="UP001197626">
    <property type="component" value="Chromosome"/>
</dbReference>
<organism evidence="2 3">
    <name type="scientific">Staphylococcus ratti</name>
    <dbReference type="NCBI Taxonomy" id="2892440"/>
    <lineage>
        <taxon>Bacteria</taxon>
        <taxon>Bacillati</taxon>
        <taxon>Bacillota</taxon>
        <taxon>Bacilli</taxon>
        <taxon>Bacillales</taxon>
        <taxon>Staphylococcaceae</taxon>
        <taxon>Staphylococcus</taxon>
    </lineage>
</organism>
<dbReference type="CDD" id="cd04301">
    <property type="entry name" value="NAT_SF"/>
    <property type="match status" value="1"/>
</dbReference>
<dbReference type="EC" id="2.3.1.-" evidence="2"/>
<evidence type="ECO:0000313" key="2">
    <source>
        <dbReference type="EMBL" id="UEX89391.1"/>
    </source>
</evidence>
<keyword evidence="2" id="KW-0012">Acyltransferase</keyword>
<sequence length="165" mass="19546">MKLRALEEKDLSFVHELNNTQSIMSYWFEEPYQSLSELKYLFNKHVLDEAERRFIIEDDDKTVAGIVELVEINYIHRNCEIQIIVKPEFSGKGFAQFGFKEAIDYAFNILNMHKIYLYVDVDNKKATHIYEKLGFEIEGLLKEHFYTKGQYKSAYLMSLLKTNHS</sequence>
<dbReference type="InterPro" id="IPR000182">
    <property type="entry name" value="GNAT_dom"/>
</dbReference>
<accession>A0ABY3PAQ5</accession>
<evidence type="ECO:0000259" key="1">
    <source>
        <dbReference type="PROSITE" id="PS51186"/>
    </source>
</evidence>
<proteinExistence type="predicted"/>
<gene>
    <name evidence="2" type="ORF">LN051_07325</name>
</gene>
<keyword evidence="2" id="KW-0808">Transferase</keyword>
<dbReference type="PROSITE" id="PS51186">
    <property type="entry name" value="GNAT"/>
    <property type="match status" value="1"/>
</dbReference>
<name>A0ABY3PAQ5_9STAP</name>
<dbReference type="InterPro" id="IPR016181">
    <property type="entry name" value="Acyl_CoA_acyltransferase"/>
</dbReference>
<dbReference type="PANTHER" id="PTHR43415:SF6">
    <property type="entry name" value="SPERMIDINE N(1)-ACETYLTRANSFERASE"/>
    <property type="match status" value="1"/>
</dbReference>
<protein>
    <submittedName>
        <fullName evidence="2">GNAT family N-acetyltransferase</fullName>
        <ecNumber evidence="2">2.3.1.-</ecNumber>
    </submittedName>
</protein>
<dbReference type="EMBL" id="CP086654">
    <property type="protein sequence ID" value="UEX89391.1"/>
    <property type="molecule type" value="Genomic_DNA"/>
</dbReference>
<dbReference type="Gene3D" id="3.40.630.30">
    <property type="match status" value="1"/>
</dbReference>
<keyword evidence="3" id="KW-1185">Reference proteome</keyword>
<dbReference type="Pfam" id="PF13302">
    <property type="entry name" value="Acetyltransf_3"/>
    <property type="match status" value="1"/>
</dbReference>
<dbReference type="RefSeq" id="WP_229291893.1">
    <property type="nucleotide sequence ID" value="NZ_CP086654.1"/>
</dbReference>
<dbReference type="SUPFAM" id="SSF55729">
    <property type="entry name" value="Acyl-CoA N-acyltransferases (Nat)"/>
    <property type="match status" value="1"/>
</dbReference>
<evidence type="ECO:0000313" key="3">
    <source>
        <dbReference type="Proteomes" id="UP001197626"/>
    </source>
</evidence>
<feature type="domain" description="N-acetyltransferase" evidence="1">
    <location>
        <begin position="1"/>
        <end position="162"/>
    </location>
</feature>